<evidence type="ECO:0000256" key="2">
    <source>
        <dbReference type="ARBA" id="ARBA00022692"/>
    </source>
</evidence>
<dbReference type="PRINTS" id="PR01840">
    <property type="entry name" value="TATCFAMILY"/>
</dbReference>
<dbReference type="Proteomes" id="UP000252733">
    <property type="component" value="Unassembled WGS sequence"/>
</dbReference>
<keyword evidence="5" id="KW-0813">Transport</keyword>
<dbReference type="GO" id="GO:0043953">
    <property type="term" value="P:protein transport by the Tat complex"/>
    <property type="evidence" value="ECO:0007669"/>
    <property type="project" value="UniProtKB-UniRule"/>
</dbReference>
<comment type="subunit">
    <text evidence="5">Forms a complex with TatA.</text>
</comment>
<sequence>MGKTDREEMSFLEHLEELRWHLVRSFLYIFVFAVLAFIFKNIVFDVILLGPGNPDFFTNQLLCGLASDFNLPALCINKEQLSLQNINMTGQFTTHLWISFLAGIIVAFPLIFWEFWRFIKPALYKEEVQHSRGAIFFASILFSIGILFAYYVISPLSVHFLGNYQVSDKVENIVNLGSYIGTVSSIILASGILFELPMFIYFMSKVGLVTADTLKKYRRHSVVVTLALAAIITPPDVISQILVCLPLILLYEAGIIIARGVERKKQKELARMG</sequence>
<evidence type="ECO:0000256" key="1">
    <source>
        <dbReference type="ARBA" id="ARBA00004141"/>
    </source>
</evidence>
<feature type="transmembrane region" description="Helical" evidence="5">
    <location>
        <begin position="21"/>
        <end position="39"/>
    </location>
</feature>
<comment type="subcellular location">
    <subcellularLocation>
        <location evidence="5">Cell membrane</location>
        <topology evidence="5">Multi-pass membrane protein</topology>
    </subcellularLocation>
    <subcellularLocation>
        <location evidence="1">Membrane</location>
        <topology evidence="1">Multi-pass membrane protein</topology>
    </subcellularLocation>
</comment>
<protein>
    <recommendedName>
        <fullName evidence="5">Sec-independent protein translocase protein TatC</fullName>
    </recommendedName>
</protein>
<accession>A0A368VK29</accession>
<gene>
    <name evidence="5" type="primary">tatC</name>
    <name evidence="6" type="ORF">DFO77_101110</name>
</gene>
<keyword evidence="3 5" id="KW-1133">Transmembrane helix</keyword>
<dbReference type="Pfam" id="PF00902">
    <property type="entry name" value="TatC"/>
    <property type="match status" value="1"/>
</dbReference>
<keyword evidence="4 5" id="KW-0472">Membrane</keyword>
<keyword evidence="5" id="KW-0811">Translocation</keyword>
<dbReference type="GO" id="GO:0065002">
    <property type="term" value="P:intracellular protein transmembrane transport"/>
    <property type="evidence" value="ECO:0007669"/>
    <property type="project" value="TreeGrafter"/>
</dbReference>
<evidence type="ECO:0000256" key="4">
    <source>
        <dbReference type="ARBA" id="ARBA00023136"/>
    </source>
</evidence>
<keyword evidence="2 5" id="KW-0812">Transmembrane</keyword>
<evidence type="ECO:0000313" key="6">
    <source>
        <dbReference type="EMBL" id="RCW39341.1"/>
    </source>
</evidence>
<comment type="caution">
    <text evidence="6">The sequence shown here is derived from an EMBL/GenBank/DDBJ whole genome shotgun (WGS) entry which is preliminary data.</text>
</comment>
<feature type="transmembrane region" description="Helical" evidence="5">
    <location>
        <begin position="95"/>
        <end position="113"/>
    </location>
</feature>
<keyword evidence="7" id="KW-1185">Reference proteome</keyword>
<comment type="function">
    <text evidence="5">Part of the twin-arginine translocation (Tat) system that transports large folded proteins containing a characteristic twin-arginine motif in their signal peptide across membranes.</text>
</comment>
<dbReference type="GO" id="GO:0009977">
    <property type="term" value="F:proton motive force dependent protein transmembrane transporter activity"/>
    <property type="evidence" value="ECO:0007669"/>
    <property type="project" value="TreeGrafter"/>
</dbReference>
<reference evidence="6 7" key="1">
    <citation type="submission" date="2018-07" db="EMBL/GenBank/DDBJ databases">
        <title>Freshwater and sediment microbial communities from various areas in North America, analyzing microbe dynamics in response to fracking.</title>
        <authorList>
            <person name="Lamendella R."/>
        </authorList>
    </citation>
    <scope>NUCLEOTIDE SEQUENCE [LARGE SCALE GENOMIC DNA]</scope>
    <source>
        <strain evidence="6 7">160A</strain>
    </source>
</reference>
<dbReference type="EMBL" id="QPIZ01000001">
    <property type="protein sequence ID" value="RCW39341.1"/>
    <property type="molecule type" value="Genomic_DNA"/>
</dbReference>
<evidence type="ECO:0000256" key="3">
    <source>
        <dbReference type="ARBA" id="ARBA00022989"/>
    </source>
</evidence>
<feature type="transmembrane region" description="Helical" evidence="5">
    <location>
        <begin position="217"/>
        <end position="234"/>
    </location>
</feature>
<feature type="transmembrane region" description="Helical" evidence="5">
    <location>
        <begin position="134"/>
        <end position="153"/>
    </location>
</feature>
<evidence type="ECO:0000256" key="5">
    <source>
        <dbReference type="HAMAP-Rule" id="MF_00902"/>
    </source>
</evidence>
<organism evidence="6 7">
    <name type="scientific">Marinilabilia salmonicolor</name>
    <dbReference type="NCBI Taxonomy" id="989"/>
    <lineage>
        <taxon>Bacteria</taxon>
        <taxon>Pseudomonadati</taxon>
        <taxon>Bacteroidota</taxon>
        <taxon>Bacteroidia</taxon>
        <taxon>Marinilabiliales</taxon>
        <taxon>Marinilabiliaceae</taxon>
        <taxon>Marinilabilia</taxon>
    </lineage>
</organism>
<feature type="transmembrane region" description="Helical" evidence="5">
    <location>
        <begin position="240"/>
        <end position="261"/>
    </location>
</feature>
<dbReference type="AlphaFoldDB" id="A0A368VK29"/>
<comment type="similarity">
    <text evidence="5">Belongs to the TatC family.</text>
</comment>
<dbReference type="GO" id="GO:0033281">
    <property type="term" value="C:TAT protein transport complex"/>
    <property type="evidence" value="ECO:0007669"/>
    <property type="project" value="UniProtKB-UniRule"/>
</dbReference>
<evidence type="ECO:0000313" key="7">
    <source>
        <dbReference type="Proteomes" id="UP000252733"/>
    </source>
</evidence>
<keyword evidence="5" id="KW-0653">Protein transport</keyword>
<feature type="transmembrane region" description="Helical" evidence="5">
    <location>
        <begin position="173"/>
        <end position="196"/>
    </location>
</feature>
<dbReference type="PANTHER" id="PTHR30371">
    <property type="entry name" value="SEC-INDEPENDENT PROTEIN TRANSLOCASE PROTEIN TATC"/>
    <property type="match status" value="1"/>
</dbReference>
<proteinExistence type="inferred from homology"/>
<dbReference type="InterPro" id="IPR002033">
    <property type="entry name" value="TatC"/>
</dbReference>
<keyword evidence="5" id="KW-1003">Cell membrane</keyword>
<dbReference type="RefSeq" id="WP_114436141.1">
    <property type="nucleotide sequence ID" value="NZ_QPIZ01000001.1"/>
</dbReference>
<dbReference type="NCBIfam" id="TIGR00945">
    <property type="entry name" value="tatC"/>
    <property type="match status" value="1"/>
</dbReference>
<dbReference type="HAMAP" id="MF_00902">
    <property type="entry name" value="TatC"/>
    <property type="match status" value="1"/>
</dbReference>
<dbReference type="PANTHER" id="PTHR30371:SF0">
    <property type="entry name" value="SEC-INDEPENDENT PROTEIN TRANSLOCASE PROTEIN TATC, CHLOROPLASTIC-RELATED"/>
    <property type="match status" value="1"/>
</dbReference>
<name>A0A368VK29_9BACT</name>